<dbReference type="Proteomes" id="UP000322899">
    <property type="component" value="Unassembled WGS sequence"/>
</dbReference>
<feature type="region of interest" description="Disordered" evidence="2">
    <location>
        <begin position="414"/>
        <end position="441"/>
    </location>
</feature>
<comment type="caution">
    <text evidence="4">The sequence shown here is derived from an EMBL/GenBank/DDBJ whole genome shotgun (WGS) entry which is preliminary data.</text>
</comment>
<feature type="compositionally biased region" description="Low complexity" evidence="2">
    <location>
        <begin position="309"/>
        <end position="324"/>
    </location>
</feature>
<gene>
    <name evidence="4" type="ORF">FNF27_03540</name>
</gene>
<feature type="domain" description="PDZ" evidence="3">
    <location>
        <begin position="5"/>
        <end position="67"/>
    </location>
</feature>
<reference evidence="4 5" key="1">
    <citation type="submission" date="2019-07" db="EMBL/GenBank/DDBJ databases">
        <title>Genomes of Cafeteria roenbergensis.</title>
        <authorList>
            <person name="Fischer M.G."/>
            <person name="Hackl T."/>
            <person name="Roman M."/>
        </authorList>
    </citation>
    <scope>NUCLEOTIDE SEQUENCE [LARGE SCALE GENOMIC DNA]</scope>
    <source>
        <strain evidence="4 5">E4-10P</strain>
    </source>
</reference>
<evidence type="ECO:0000313" key="5">
    <source>
        <dbReference type="Proteomes" id="UP000322899"/>
    </source>
</evidence>
<protein>
    <recommendedName>
        <fullName evidence="3">PDZ domain-containing protein</fullName>
    </recommendedName>
</protein>
<feature type="compositionally biased region" description="Low complexity" evidence="2">
    <location>
        <begin position="343"/>
        <end position="367"/>
    </location>
</feature>
<dbReference type="InterPro" id="IPR001478">
    <property type="entry name" value="PDZ"/>
</dbReference>
<evidence type="ECO:0000313" key="4">
    <source>
        <dbReference type="EMBL" id="KAA0175009.1"/>
    </source>
</evidence>
<evidence type="ECO:0000256" key="1">
    <source>
        <dbReference type="SAM" id="Coils"/>
    </source>
</evidence>
<keyword evidence="1" id="KW-0175">Coiled coil</keyword>
<proteinExistence type="predicted"/>
<dbReference type="AlphaFoldDB" id="A0A5A8EBW5"/>
<sequence>MPVRVVELPPGSAGFEFGSLQADGSGVAIASIGPSARSLGLQVGDQVVGIDETTLLHATARAATALLSGRLSSARDGETVELLVWRPPRTDIPMDSLLMELHHRASDAARLLASQWAAAGRAEEALGKNKDVSEEMRATLAAIQSERDGCDKEAASVVADDPRLAMLRSVARQSGEAAASAEHRIAGLSERTSKLRRAVELTRHARLGSALQRAAVSGGADGPGASSAALEALAAAARPMRWAAAEQAAAGALRRTQERACRCVAREALAATRMRERAAGVTALVTQGRAAEAELAIAVSVRDAAANAADASAGRGSSVSGGESVTERSGSHGGRRPRRSSRSSRGQPGGSAAAAALSPGGSAAGSSLEDFGPGGTGTSRPLVAATFREVERDIDSGARLLLRRHTSDLAVRGSVLSPSKPTAGGAGAGGAATPSADDGRGPLLTVDEGTLLGASAGRSGAATALLSVGTPLGAPVSVEEAEAGLRLATAEASRARRALREAEEGHLRDAAVLDAVAGEWRAVAELADEAMAAVPEPMRSTVQALGLGDGLSVAAVEAASGSGRAAEEPGDGAWRRAESAVLEASTAAMRGELEGAERQATARALLTAASFARLLRGLTRRAAASAALRGELTGAWEAAGGLSLAELRAADAERERLLATYLRK</sequence>
<feature type="coiled-coil region" evidence="1">
    <location>
        <begin position="478"/>
        <end position="505"/>
    </location>
</feature>
<dbReference type="PROSITE" id="PS50106">
    <property type="entry name" value="PDZ"/>
    <property type="match status" value="1"/>
</dbReference>
<dbReference type="InterPro" id="IPR036034">
    <property type="entry name" value="PDZ_sf"/>
</dbReference>
<evidence type="ECO:0000259" key="3">
    <source>
        <dbReference type="PROSITE" id="PS50106"/>
    </source>
</evidence>
<dbReference type="Gene3D" id="2.30.42.10">
    <property type="match status" value="1"/>
</dbReference>
<feature type="compositionally biased region" description="Basic residues" evidence="2">
    <location>
        <begin position="333"/>
        <end position="342"/>
    </location>
</feature>
<dbReference type="SUPFAM" id="SSF50156">
    <property type="entry name" value="PDZ domain-like"/>
    <property type="match status" value="1"/>
</dbReference>
<evidence type="ECO:0000256" key="2">
    <source>
        <dbReference type="SAM" id="MobiDB-lite"/>
    </source>
</evidence>
<feature type="region of interest" description="Disordered" evidence="2">
    <location>
        <begin position="309"/>
        <end position="380"/>
    </location>
</feature>
<accession>A0A5A8EBW5</accession>
<dbReference type="EMBL" id="VLTO01000017">
    <property type="protein sequence ID" value="KAA0175009.1"/>
    <property type="molecule type" value="Genomic_DNA"/>
</dbReference>
<name>A0A5A8EBW5_CAFRO</name>
<organism evidence="4 5">
    <name type="scientific">Cafeteria roenbergensis</name>
    <name type="common">Marine flagellate</name>
    <dbReference type="NCBI Taxonomy" id="33653"/>
    <lineage>
        <taxon>Eukaryota</taxon>
        <taxon>Sar</taxon>
        <taxon>Stramenopiles</taxon>
        <taxon>Bigyra</taxon>
        <taxon>Opalozoa</taxon>
        <taxon>Bicosoecida</taxon>
        <taxon>Cafeteriaceae</taxon>
        <taxon>Cafeteria</taxon>
    </lineage>
</organism>